<dbReference type="EMBL" id="CP000735">
    <property type="protein sequence ID" value="ABS78574.1"/>
    <property type="molecule type" value="Genomic_DNA"/>
</dbReference>
<dbReference type="RefSeq" id="WP_011996315.1">
    <property type="nucleotide sequence ID" value="NC_009726.1"/>
</dbReference>
<organism evidence="1 2">
    <name type="scientific">Coxiella burnetii (strain Dugway 5J108-111)</name>
    <dbReference type="NCBI Taxonomy" id="434922"/>
    <lineage>
        <taxon>Bacteria</taxon>
        <taxon>Pseudomonadati</taxon>
        <taxon>Pseudomonadota</taxon>
        <taxon>Gammaproteobacteria</taxon>
        <taxon>Legionellales</taxon>
        <taxon>Coxiellaceae</taxon>
        <taxon>Coxiella</taxon>
    </lineage>
</organism>
<keyword evidence="1" id="KW-0614">Plasmid</keyword>
<dbReference type="AlphaFoldDB" id="A9KH44"/>
<name>A9KH44_COXBN</name>
<sequence>MFERIVNPPSSPPFLALAAPIEREFISPQTKEALSQRKAKGIKLGRPKGQATTLKLDTKREQIINYLKKEVSKRSIARIIECSPAMLYAWLKTRSIPL</sequence>
<gene>
    <name evidence="1" type="ordered locus">CBUD_A0013</name>
</gene>
<dbReference type="KEGG" id="cbd:CBUD_A0013"/>
<evidence type="ECO:0000313" key="2">
    <source>
        <dbReference type="Proteomes" id="UP000008555"/>
    </source>
</evidence>
<reference evidence="1 2" key="1">
    <citation type="journal article" date="2009" name="Infect. Immun.">
        <title>Comparative genomics reveal extensive transposon-mediated genomic plasticity and diversity among potential effector proteins within the genus Coxiella.</title>
        <authorList>
            <person name="Beare P.A."/>
            <person name="Unsworth N."/>
            <person name="Andoh M."/>
            <person name="Voth D.E."/>
            <person name="Omsland A."/>
            <person name="Gilk S.D."/>
            <person name="Williams K.P."/>
            <person name="Sobral B.W."/>
            <person name="Kupko J.J.III."/>
            <person name="Porcella S.F."/>
            <person name="Samuel J.E."/>
            <person name="Heinzen R.A."/>
        </authorList>
    </citation>
    <scope>NUCLEOTIDE SEQUENCE [LARGE SCALE GENOMIC DNA]</scope>
    <source>
        <strain evidence="1 2">Dugway 5J108-111</strain>
        <plasmid evidence="2">pQpDG</plasmid>
    </source>
</reference>
<proteinExistence type="predicted"/>
<evidence type="ECO:0000313" key="1">
    <source>
        <dbReference type="EMBL" id="ABS78574.1"/>
    </source>
</evidence>
<accession>A9KH44</accession>
<geneLocation type="plasmid" evidence="1 2">
    <name>pQpDG</name>
</geneLocation>
<protein>
    <submittedName>
        <fullName evidence="1">DNA integration/recombination/inversion protein</fullName>
    </submittedName>
</protein>
<dbReference type="Proteomes" id="UP000008555">
    <property type="component" value="Plasmid pQpDG"/>
</dbReference>
<dbReference type="HOGENOM" id="CLU_2329001_0_0_6"/>